<keyword evidence="2" id="KW-1133">Transmembrane helix</keyword>
<feature type="transmembrane region" description="Helical" evidence="2">
    <location>
        <begin position="318"/>
        <end position="340"/>
    </location>
</feature>
<organism evidence="4 5">
    <name type="scientific">Besnoitia besnoiti</name>
    <name type="common">Apicomplexan protozoan</name>
    <dbReference type="NCBI Taxonomy" id="94643"/>
    <lineage>
        <taxon>Eukaryota</taxon>
        <taxon>Sar</taxon>
        <taxon>Alveolata</taxon>
        <taxon>Apicomplexa</taxon>
        <taxon>Conoidasida</taxon>
        <taxon>Coccidia</taxon>
        <taxon>Eucoccidiorida</taxon>
        <taxon>Eimeriorina</taxon>
        <taxon>Sarcocystidae</taxon>
        <taxon>Besnoitia</taxon>
    </lineage>
</organism>
<dbReference type="Proteomes" id="UP000224006">
    <property type="component" value="Chromosome I"/>
</dbReference>
<evidence type="ECO:0000256" key="1">
    <source>
        <dbReference type="SAM" id="MobiDB-lite"/>
    </source>
</evidence>
<evidence type="ECO:0000313" key="4">
    <source>
        <dbReference type="EMBL" id="PFH38700.1"/>
    </source>
</evidence>
<keyword evidence="2" id="KW-0812">Transmembrane</keyword>
<reference evidence="4 5" key="1">
    <citation type="submission" date="2017-09" db="EMBL/GenBank/DDBJ databases">
        <title>Genome sequencing of Besnoitia besnoiti strain Bb-Ger1.</title>
        <authorList>
            <person name="Schares G."/>
            <person name="Venepally P."/>
            <person name="Lorenzi H.A."/>
        </authorList>
    </citation>
    <scope>NUCLEOTIDE SEQUENCE [LARGE SCALE GENOMIC DNA]</scope>
    <source>
        <strain evidence="4 5">Bb-Ger1</strain>
    </source>
</reference>
<accession>A0A2A9MR04</accession>
<keyword evidence="3" id="KW-0732">Signal</keyword>
<evidence type="ECO:0000256" key="2">
    <source>
        <dbReference type="SAM" id="Phobius"/>
    </source>
</evidence>
<protein>
    <recommendedName>
        <fullName evidence="6">Transmembrane protein</fullName>
    </recommendedName>
</protein>
<feature type="transmembrane region" description="Helical" evidence="2">
    <location>
        <begin position="360"/>
        <end position="382"/>
    </location>
</feature>
<feature type="signal peptide" evidence="3">
    <location>
        <begin position="1"/>
        <end position="20"/>
    </location>
</feature>
<sequence length="763" mass="79398">MSRDVSRSAVFLLLGSAAEAYVIEHLLPESKKTSFQLRRHEDLDGERRRSAAAPAPRGGGAVSTASTSPSSSTSSASSPSASTAPDTIEEELYSCKGVCAPPAAAADAPRCCQAMDVAHNDFGEDHSFSAWVRRLGTAVREALFHPAAVSPFIFHRACHASFGGDIEHDLGDLVPATQAASTAAASRRRAPLSCLTWSPQALLRTLQSGDALFAGLSLKGCLGEMLGTFLVAFVVHAAGRAASLHARAADAEGLAAEDFFFSGWGIAARLPLLLYTVGAVLGFFCNPAFLYAAYSAFARSPSACADVCDAARMNCVSVNLLAALHYIAAGIAAFIALALLPLDLQTAEAARKADLLGSQLAWLAITEALGACLMGAAVLQLLSLSSFFRASRQQACRALLTEARRGRGASGSAHPSPAALPTSSSLRRSFFSRSFPFFGTQADLASSFASPAPLRHVAKPPARAVALPLLLLLLTWALPPSRSSLNPAIAYTSNCARRQAGKFFFAPSGQNVGAQQPAAAARVVRAPGSWAAVPPATDSAPVLEVPVREDGEGNFIELESSVHLETVAPATSSSSSPSPPSSGEAPRHSESSSFVAVHANSPSPSAPVASSFSLEGGVVPFSLLEGAPEEAEAKVSAAEPAEDTGKEQEVRPVQALPASASRFFEEGEANEEAGGVPDFLLPPGVGEDKEEVEAIHVLNREGGDGEILFEFDEACATATPWFSFFLLFSAAPYLGALVAALLWKRLGGSDKQGWLAVDASLIG</sequence>
<feature type="compositionally biased region" description="Low complexity" evidence="1">
    <location>
        <begin position="63"/>
        <end position="84"/>
    </location>
</feature>
<dbReference type="EMBL" id="NWUJ01000001">
    <property type="protein sequence ID" value="PFH38700.1"/>
    <property type="molecule type" value="Genomic_DNA"/>
</dbReference>
<keyword evidence="2" id="KW-0472">Membrane</keyword>
<dbReference type="OrthoDB" id="332891at2759"/>
<dbReference type="KEGG" id="bbes:BESB_010420"/>
<dbReference type="AlphaFoldDB" id="A0A2A9MR04"/>
<feature type="transmembrane region" description="Helical" evidence="2">
    <location>
        <begin position="272"/>
        <end position="297"/>
    </location>
</feature>
<dbReference type="VEuPathDB" id="ToxoDB:BESB_010420"/>
<proteinExistence type="predicted"/>
<dbReference type="GeneID" id="40306104"/>
<feature type="region of interest" description="Disordered" evidence="1">
    <location>
        <begin position="33"/>
        <end position="84"/>
    </location>
</feature>
<comment type="caution">
    <text evidence="4">The sequence shown here is derived from an EMBL/GenBank/DDBJ whole genome shotgun (WGS) entry which is preliminary data.</text>
</comment>
<feature type="region of interest" description="Disordered" evidence="1">
    <location>
        <begin position="630"/>
        <end position="652"/>
    </location>
</feature>
<gene>
    <name evidence="4" type="ORF">BESB_010420</name>
</gene>
<name>A0A2A9MR04_BESBE</name>
<feature type="transmembrane region" description="Helical" evidence="2">
    <location>
        <begin position="721"/>
        <end position="743"/>
    </location>
</feature>
<keyword evidence="5" id="KW-1185">Reference proteome</keyword>
<dbReference type="RefSeq" id="XP_029222709.1">
    <property type="nucleotide sequence ID" value="XM_029359796.1"/>
</dbReference>
<feature type="region of interest" description="Disordered" evidence="1">
    <location>
        <begin position="567"/>
        <end position="610"/>
    </location>
</feature>
<feature type="compositionally biased region" description="Basic and acidic residues" evidence="1">
    <location>
        <begin position="33"/>
        <end position="49"/>
    </location>
</feature>
<evidence type="ECO:0000313" key="5">
    <source>
        <dbReference type="Proteomes" id="UP000224006"/>
    </source>
</evidence>
<feature type="chain" id="PRO_5012925130" description="Transmembrane protein" evidence="3">
    <location>
        <begin position="21"/>
        <end position="763"/>
    </location>
</feature>
<evidence type="ECO:0008006" key="6">
    <source>
        <dbReference type="Google" id="ProtNLM"/>
    </source>
</evidence>
<evidence type="ECO:0000256" key="3">
    <source>
        <dbReference type="SAM" id="SignalP"/>
    </source>
</evidence>
<feature type="compositionally biased region" description="Low complexity" evidence="1">
    <location>
        <begin position="595"/>
        <end position="610"/>
    </location>
</feature>